<protein>
    <submittedName>
        <fullName evidence="2">Uncharacterized protein</fullName>
    </submittedName>
</protein>
<dbReference type="EMBL" id="JBGFUD010014339">
    <property type="protein sequence ID" value="MFH4983900.1"/>
    <property type="molecule type" value="Genomic_DNA"/>
</dbReference>
<evidence type="ECO:0000256" key="1">
    <source>
        <dbReference type="SAM" id="SignalP"/>
    </source>
</evidence>
<dbReference type="Proteomes" id="UP001608902">
    <property type="component" value="Unassembled WGS sequence"/>
</dbReference>
<proteinExistence type="predicted"/>
<evidence type="ECO:0000313" key="2">
    <source>
        <dbReference type="EMBL" id="MFH4983900.1"/>
    </source>
</evidence>
<feature type="signal peptide" evidence="1">
    <location>
        <begin position="1"/>
        <end position="18"/>
    </location>
</feature>
<dbReference type="AlphaFoldDB" id="A0ABD6EVB1"/>
<reference evidence="2 3" key="1">
    <citation type="submission" date="2024-08" db="EMBL/GenBank/DDBJ databases">
        <title>Gnathostoma spinigerum genome.</title>
        <authorList>
            <person name="Gonzalez-Bertolin B."/>
            <person name="Monzon S."/>
            <person name="Zaballos A."/>
            <person name="Jimenez P."/>
            <person name="Dekumyoy P."/>
            <person name="Varona S."/>
            <person name="Cuesta I."/>
            <person name="Sumanam S."/>
            <person name="Adisakwattana P."/>
            <person name="Gasser R.B."/>
            <person name="Hernandez-Gonzalez A."/>
            <person name="Young N.D."/>
            <person name="Perteguer M.J."/>
        </authorList>
    </citation>
    <scope>NUCLEOTIDE SEQUENCE [LARGE SCALE GENOMIC DNA]</scope>
    <source>
        <strain evidence="2">AL3</strain>
        <tissue evidence="2">Liver</tissue>
    </source>
</reference>
<gene>
    <name evidence="2" type="ORF">AB6A40_010609</name>
</gene>
<keyword evidence="1" id="KW-0732">Signal</keyword>
<evidence type="ECO:0000313" key="3">
    <source>
        <dbReference type="Proteomes" id="UP001608902"/>
    </source>
</evidence>
<sequence length="120" mass="13842">MKFLLILLIIASVQYCKADWFDDFVNYIHDKLVGGADYLKDEAAPAIREKFNAAKEKLQDPETHRSVIHWIKTEAVPFIKEKYNATSEFVRREVVPEIKKIVNAAEKGAESESSNISEWR</sequence>
<accession>A0ABD6EVB1</accession>
<organism evidence="2 3">
    <name type="scientific">Gnathostoma spinigerum</name>
    <dbReference type="NCBI Taxonomy" id="75299"/>
    <lineage>
        <taxon>Eukaryota</taxon>
        <taxon>Metazoa</taxon>
        <taxon>Ecdysozoa</taxon>
        <taxon>Nematoda</taxon>
        <taxon>Chromadorea</taxon>
        <taxon>Rhabditida</taxon>
        <taxon>Spirurina</taxon>
        <taxon>Gnathostomatomorpha</taxon>
        <taxon>Gnathostomatoidea</taxon>
        <taxon>Gnathostomatidae</taxon>
        <taxon>Gnathostoma</taxon>
    </lineage>
</organism>
<comment type="caution">
    <text evidence="2">The sequence shown here is derived from an EMBL/GenBank/DDBJ whole genome shotgun (WGS) entry which is preliminary data.</text>
</comment>
<feature type="chain" id="PRO_5044775046" evidence="1">
    <location>
        <begin position="19"/>
        <end position="120"/>
    </location>
</feature>
<name>A0ABD6EVB1_9BILA</name>
<keyword evidence="3" id="KW-1185">Reference proteome</keyword>